<feature type="compositionally biased region" description="Low complexity" evidence="1">
    <location>
        <begin position="881"/>
        <end position="892"/>
    </location>
</feature>
<evidence type="ECO:0000313" key="3">
    <source>
        <dbReference type="Proteomes" id="UP000722791"/>
    </source>
</evidence>
<evidence type="ECO:0000313" key="2">
    <source>
        <dbReference type="EMBL" id="GIM10139.1"/>
    </source>
</evidence>
<feature type="region of interest" description="Disordered" evidence="1">
    <location>
        <begin position="304"/>
        <end position="337"/>
    </location>
</feature>
<feature type="compositionally biased region" description="Gly residues" evidence="1">
    <location>
        <begin position="88"/>
        <end position="106"/>
    </location>
</feature>
<gene>
    <name evidence="2" type="ORF">Vretimale_13868</name>
</gene>
<feature type="compositionally biased region" description="Low complexity" evidence="1">
    <location>
        <begin position="304"/>
        <end position="317"/>
    </location>
</feature>
<feature type="compositionally biased region" description="Basic residues" evidence="1">
    <location>
        <begin position="758"/>
        <end position="778"/>
    </location>
</feature>
<feature type="region of interest" description="Disordered" evidence="1">
    <location>
        <begin position="1076"/>
        <end position="1103"/>
    </location>
</feature>
<feature type="region of interest" description="Disordered" evidence="1">
    <location>
        <begin position="611"/>
        <end position="674"/>
    </location>
</feature>
<proteinExistence type="predicted"/>
<feature type="region of interest" description="Disordered" evidence="1">
    <location>
        <begin position="838"/>
        <end position="892"/>
    </location>
</feature>
<feature type="compositionally biased region" description="Pro residues" evidence="1">
    <location>
        <begin position="857"/>
        <end position="866"/>
    </location>
</feature>
<comment type="caution">
    <text evidence="2">The sequence shown here is derived from an EMBL/GenBank/DDBJ whole genome shotgun (WGS) entry which is preliminary data.</text>
</comment>
<name>A0A8J4CWJ6_9CHLO</name>
<reference evidence="2" key="1">
    <citation type="journal article" date="2021" name="Proc. Natl. Acad. Sci. U.S.A.">
        <title>Three genomes in the algal genus Volvox reveal the fate of a haploid sex-determining region after a transition to homothallism.</title>
        <authorList>
            <person name="Yamamoto K."/>
            <person name="Hamaji T."/>
            <person name="Kawai-Toyooka H."/>
            <person name="Matsuzaki R."/>
            <person name="Takahashi F."/>
            <person name="Nishimura Y."/>
            <person name="Kawachi M."/>
            <person name="Noguchi H."/>
            <person name="Minakuchi Y."/>
            <person name="Umen J.G."/>
            <person name="Toyoda A."/>
            <person name="Nozaki H."/>
        </authorList>
    </citation>
    <scope>NUCLEOTIDE SEQUENCE</scope>
    <source>
        <strain evidence="2">NIES-3785</strain>
    </source>
</reference>
<evidence type="ECO:0000256" key="1">
    <source>
        <dbReference type="SAM" id="MobiDB-lite"/>
    </source>
</evidence>
<protein>
    <submittedName>
        <fullName evidence="2">Uncharacterized protein</fullName>
    </submittedName>
</protein>
<feature type="region of interest" description="Disordered" evidence="1">
    <location>
        <begin position="82"/>
        <end position="122"/>
    </location>
</feature>
<feature type="region of interest" description="Disordered" evidence="1">
    <location>
        <begin position="980"/>
        <end position="1015"/>
    </location>
</feature>
<feature type="compositionally biased region" description="Low complexity" evidence="1">
    <location>
        <begin position="838"/>
        <end position="847"/>
    </location>
</feature>
<feature type="compositionally biased region" description="Gly residues" evidence="1">
    <location>
        <begin position="325"/>
        <end position="337"/>
    </location>
</feature>
<dbReference type="AlphaFoldDB" id="A0A8J4CWJ6"/>
<feature type="compositionally biased region" description="Low complexity" evidence="1">
    <location>
        <begin position="800"/>
        <end position="814"/>
    </location>
</feature>
<dbReference type="EMBL" id="BNCQ01000033">
    <property type="protein sequence ID" value="GIM10139.1"/>
    <property type="molecule type" value="Genomic_DNA"/>
</dbReference>
<organism evidence="2 3">
    <name type="scientific">Volvox reticuliferus</name>
    <dbReference type="NCBI Taxonomy" id="1737510"/>
    <lineage>
        <taxon>Eukaryota</taxon>
        <taxon>Viridiplantae</taxon>
        <taxon>Chlorophyta</taxon>
        <taxon>core chlorophytes</taxon>
        <taxon>Chlorophyceae</taxon>
        <taxon>CS clade</taxon>
        <taxon>Chlamydomonadales</taxon>
        <taxon>Volvocaceae</taxon>
        <taxon>Volvox</taxon>
    </lineage>
</organism>
<dbReference type="OrthoDB" id="10586410at2759"/>
<dbReference type="Proteomes" id="UP000722791">
    <property type="component" value="Unassembled WGS sequence"/>
</dbReference>
<sequence length="1140" mass="119001">MTRRDGQWLSAPPAPAVVDAVDSQEVSESLMPVSPPAASSKRCLLDSIGGESEVEGAVPCPCNPPAPVPSAVHGGDDAELRVQKSACGGPGGGSGGDCGGGGGGTRVGPPKVGTSSQRLQGGAVDEAVVSVEAIGDCADGSGSGANDGSVAGGGSGGGGAMVVNLVLPLEGQCSEVFLRSEQLAKLLHLNGDGDPRVDSDTVVSWVGPGVETLALKLLADGEREGEPWQLVEAKLHRDTAAGGWWLKGIGSWIKERNVTRRDALLLMNTAHVTNRNHSFIHDTGSSNGRCCVMGMSLLREAHSLTSPPSQLPLPTTTAEQEMAKSGGGGGSGGGSGGVARIHAAVRMVVDPIRRSRGRPRKPDTQTTRLCSLPEWHRKEGERTAGPTWDETCMKVLCSTDVASLSVHLPKQLENGVFAGALEEQKGAMHKASVKLIVRSKGPERAGGSRGDDGGSRQLEWEVPVNRCGQVVSLEHAWPVLFYFKAQVGDVLVFQPGQDLGSFFVEIIKKPAGALQVDASAAAPMEAAAAAAAAVEEPVAAATVGAAEGPAAMTAAAAAEIETAAAAGAPRRDMEGQAAGLLTTWSACPWSLLGSSMQPRPVFASDGRRTVAQAYPPSLPPQQQQNQRQRRGRGQKGEVGAGGSRSAVHSDQRLQRRRAAAPRPPLRLDEPHEAGLMSHRQYPGVVVEVASVIGWLLGGDPRPGDPAATGTAAATAATAQAVRCHQRTTPTEGQKGGDILAPVQGRTDSNYSDDERAAKRQRRLEWRRKNHKLRKRTRNGSRSSTVAAAGGRSRQRRQRAAAHPSPHTAAAAAPTAAAQRAAGVGVGVGVPAAEAAAAEASAATARPSVHNDREPQTNHPPSPPQQPSPAASQQQHQHHHTQQQQQQQQQQPPVTLEFGTGTATFKVLRGVLPIPDYPRLRRRHTNASTPLAVAAVDASRRGSPIKKPSVHVPPQPAQRLWLATEQKQNLSADVKRNEATDIDHVEGGATAPAPGLRPMGPSRSPKGPLPKFSRPSGSVDFLHVLADVAIRLAEGDFSPDSNRPGLLRPMGQDPWVDGAGVTGFRRTGVTMDKALAGKGRRRKSRVGLEQGLGQRQVGGTDRGRGAMATSALADVRPMEVNARAITDTTTIMGQRLGGSQA</sequence>
<accession>A0A8J4CWJ6</accession>
<feature type="region of interest" description="Disordered" evidence="1">
    <location>
        <begin position="718"/>
        <end position="814"/>
    </location>
</feature>